<dbReference type="Proteomes" id="UP000470771">
    <property type="component" value="Unassembled WGS sequence"/>
</dbReference>
<dbReference type="Gene3D" id="3.90.1340.10">
    <property type="entry name" value="Phage tail collar domain"/>
    <property type="match status" value="1"/>
</dbReference>
<dbReference type="InterPro" id="IPR037053">
    <property type="entry name" value="Phage_tail_collar_dom_sf"/>
</dbReference>
<reference evidence="2 3" key="1">
    <citation type="submission" date="2019-12" db="EMBL/GenBank/DDBJ databases">
        <authorList>
            <person name="Zhao J."/>
        </authorList>
    </citation>
    <scope>NUCLEOTIDE SEQUENCE [LARGE SCALE GENOMIC DNA]</scope>
    <source>
        <strain evidence="2 3">S-15</strain>
    </source>
</reference>
<evidence type="ECO:0000259" key="1">
    <source>
        <dbReference type="Pfam" id="PF07484"/>
    </source>
</evidence>
<gene>
    <name evidence="2" type="ORF">GQN54_08615</name>
</gene>
<dbReference type="AlphaFoldDB" id="A0A6N9NL18"/>
<dbReference type="RefSeq" id="WP_160633123.1">
    <property type="nucleotide sequence ID" value="NZ_WWNE01000006.1"/>
</dbReference>
<comment type="caution">
    <text evidence="2">The sequence shown here is derived from an EMBL/GenBank/DDBJ whole genome shotgun (WGS) entry which is preliminary data.</text>
</comment>
<proteinExistence type="predicted"/>
<accession>A0A6N9NL18</accession>
<keyword evidence="3" id="KW-1185">Reference proteome</keyword>
<dbReference type="Pfam" id="PF07484">
    <property type="entry name" value="Collar"/>
    <property type="match status" value="1"/>
</dbReference>
<name>A0A6N9NL18_9FLAO</name>
<protein>
    <submittedName>
        <fullName evidence="2">Phage tail protein</fullName>
    </submittedName>
</protein>
<dbReference type="SUPFAM" id="SSF88874">
    <property type="entry name" value="Receptor-binding domain of short tail fibre protein gp12"/>
    <property type="match status" value="1"/>
</dbReference>
<sequence length="195" mass="20561">MEGTIGEIRMFAGNFAPRSWAFCDGQLIAISSNTALFSIIGTTYGGDGRTTFALPDMRGRIGMHAGTGPGLTPRMLGQRFGVEEYSLSPLQMAAHTHFAQSTLSVNNLTLTIPASTAVGNKKKPTGNVLAVDVNDPTYTDATPDTTLGSPISVDGTGSITTTINNSGMGQPVQNIQPVEVINYIICQFGVYPSRS</sequence>
<organism evidence="2 3">
    <name type="scientific">Acidiluteibacter ferrifornacis</name>
    <dbReference type="NCBI Taxonomy" id="2692424"/>
    <lineage>
        <taxon>Bacteria</taxon>
        <taxon>Pseudomonadati</taxon>
        <taxon>Bacteroidota</taxon>
        <taxon>Flavobacteriia</taxon>
        <taxon>Flavobacteriales</taxon>
        <taxon>Cryomorphaceae</taxon>
        <taxon>Acidiluteibacter</taxon>
    </lineage>
</organism>
<feature type="domain" description="Phage tail collar" evidence="1">
    <location>
        <begin position="6"/>
        <end position="61"/>
    </location>
</feature>
<evidence type="ECO:0000313" key="3">
    <source>
        <dbReference type="Proteomes" id="UP000470771"/>
    </source>
</evidence>
<dbReference type="InterPro" id="IPR011083">
    <property type="entry name" value="Phage_tail_collar_dom"/>
</dbReference>
<dbReference type="EMBL" id="WWNE01000006">
    <property type="protein sequence ID" value="NBG66181.1"/>
    <property type="molecule type" value="Genomic_DNA"/>
</dbReference>
<evidence type="ECO:0000313" key="2">
    <source>
        <dbReference type="EMBL" id="NBG66181.1"/>
    </source>
</evidence>